<dbReference type="InterPro" id="IPR056920">
    <property type="entry name" value="PRTase-CE"/>
</dbReference>
<proteinExistence type="predicted"/>
<dbReference type="OrthoDB" id="4288730at2"/>
<sequence length="421" mass="46826">MLCNMTVSQSEFARTWLEQFPGSERGTAARLADAVMLVSHDALYRALRTLLDEILATRPDSDIDRPVALYAEREVETRDVEGDYGLELTKVLPIFPRTEEGRATGAGVPPIVIDPNNQEIGSEGAIANFITGYQRLHRNLVTSHPGPDTLRSTRASHIVIVTDFIGSGQRVWEMIEAFWRVATVRSWASYGRIRLAVVAYSGTEAGLDRVRSHRSQPSVRVLNACPTLWSSFGGQEQKEVTALCRAHPKKHQTPLGYGHGGALIAFGHGMPNNAPPILHSRKGGWLPLFVNRSALAADQKFPADNADALAERARSMLRLRAAKKFLEDPLKRRWIETMLVLAALLDGASSAAAASARTRLPIADVEQILVFTEIAHWTSPRRTLTALGRRELRRLQVRRARTVMLPSTEQPYYYPTQLRAR</sequence>
<evidence type="ECO:0000259" key="2">
    <source>
        <dbReference type="Pfam" id="PF24409"/>
    </source>
</evidence>
<dbReference type="Proteomes" id="UP000305654">
    <property type="component" value="Unassembled WGS sequence"/>
</dbReference>
<dbReference type="InterPro" id="IPR057055">
    <property type="entry name" value="wHTH-PRTase_assoc"/>
</dbReference>
<dbReference type="RefSeq" id="WP_138327977.1">
    <property type="nucleotide sequence ID" value="NZ_VCDI01000012.1"/>
</dbReference>
<keyword evidence="4" id="KW-1185">Reference proteome</keyword>
<feature type="domain" description="PRTase associated wHTH" evidence="2">
    <location>
        <begin position="338"/>
        <end position="420"/>
    </location>
</feature>
<evidence type="ECO:0000259" key="1">
    <source>
        <dbReference type="Pfam" id="PF24390"/>
    </source>
</evidence>
<name>A0A5R9J1C1_9PROT</name>
<organism evidence="3 4">
    <name type="scientific">Lichenicoccus roseus</name>
    <dbReference type="NCBI Taxonomy" id="2683649"/>
    <lineage>
        <taxon>Bacteria</taxon>
        <taxon>Pseudomonadati</taxon>
        <taxon>Pseudomonadota</taxon>
        <taxon>Alphaproteobacteria</taxon>
        <taxon>Acetobacterales</taxon>
        <taxon>Acetobacteraceae</taxon>
        <taxon>Lichenicoccus</taxon>
    </lineage>
</organism>
<dbReference type="Pfam" id="PF24409">
    <property type="entry name" value="wHTH-PRTase_assc"/>
    <property type="match status" value="1"/>
</dbReference>
<evidence type="ECO:0000313" key="3">
    <source>
        <dbReference type="EMBL" id="TLU70643.1"/>
    </source>
</evidence>
<gene>
    <name evidence="3" type="ORF">FE263_20845</name>
</gene>
<evidence type="ECO:0000313" key="4">
    <source>
        <dbReference type="Proteomes" id="UP000305654"/>
    </source>
</evidence>
<protein>
    <submittedName>
        <fullName evidence="3">Uncharacterized protein</fullName>
    </submittedName>
</protein>
<dbReference type="Pfam" id="PF24390">
    <property type="entry name" value="PRTase-CE"/>
    <property type="match status" value="1"/>
</dbReference>
<reference evidence="3 4" key="1">
    <citation type="submission" date="2019-05" db="EMBL/GenBank/DDBJ databases">
        <authorList>
            <person name="Pankratov T."/>
            <person name="Grouzdev D."/>
        </authorList>
    </citation>
    <scope>NUCLEOTIDE SEQUENCE [LARGE SCALE GENOMIC DNA]</scope>
    <source>
        <strain evidence="3 4">KEBCLARHB70R</strain>
    </source>
</reference>
<dbReference type="EMBL" id="VCDI01000012">
    <property type="protein sequence ID" value="TLU70643.1"/>
    <property type="molecule type" value="Genomic_DNA"/>
</dbReference>
<dbReference type="AlphaFoldDB" id="A0A5R9J1C1"/>
<accession>A0A5R9J1C1</accession>
<comment type="caution">
    <text evidence="3">The sequence shown here is derived from an EMBL/GenBank/DDBJ whole genome shotgun (WGS) entry which is preliminary data.</text>
</comment>
<feature type="domain" description="PRTase-CE" evidence="1">
    <location>
        <begin position="14"/>
        <end position="289"/>
    </location>
</feature>